<organism evidence="8 9">
    <name type="scientific">Arthrobacter silviterrae</name>
    <dbReference type="NCBI Taxonomy" id="2026658"/>
    <lineage>
        <taxon>Bacteria</taxon>
        <taxon>Bacillati</taxon>
        <taxon>Actinomycetota</taxon>
        <taxon>Actinomycetes</taxon>
        <taxon>Micrococcales</taxon>
        <taxon>Micrococcaceae</taxon>
        <taxon>Arthrobacter</taxon>
    </lineage>
</organism>
<feature type="transmembrane region" description="Helical" evidence="6">
    <location>
        <begin position="701"/>
        <end position="722"/>
    </location>
</feature>
<protein>
    <submittedName>
        <fullName evidence="8">MMPL family transporter</fullName>
    </submittedName>
</protein>
<evidence type="ECO:0000256" key="3">
    <source>
        <dbReference type="ARBA" id="ARBA00022692"/>
    </source>
</evidence>
<feature type="transmembrane region" description="Helical" evidence="6">
    <location>
        <begin position="787"/>
        <end position="810"/>
    </location>
</feature>
<name>A0ABX0DGT5_9MICC</name>
<proteinExistence type="predicted"/>
<dbReference type="SUPFAM" id="SSF82866">
    <property type="entry name" value="Multidrug efflux transporter AcrB transmembrane domain"/>
    <property type="match status" value="2"/>
</dbReference>
<gene>
    <name evidence="8" type="ORF">G6N77_08175</name>
</gene>
<evidence type="ECO:0000256" key="2">
    <source>
        <dbReference type="ARBA" id="ARBA00022475"/>
    </source>
</evidence>
<feature type="transmembrane region" description="Helical" evidence="6">
    <location>
        <begin position="516"/>
        <end position="540"/>
    </location>
</feature>
<dbReference type="Proteomes" id="UP000479226">
    <property type="component" value="Unassembled WGS sequence"/>
</dbReference>
<evidence type="ECO:0000256" key="4">
    <source>
        <dbReference type="ARBA" id="ARBA00022989"/>
    </source>
</evidence>
<dbReference type="RefSeq" id="WP_165181540.1">
    <property type="nucleotide sequence ID" value="NZ_JAAKZI010000011.1"/>
</dbReference>
<accession>A0ABX0DGT5</accession>
<keyword evidence="9" id="KW-1185">Reference proteome</keyword>
<sequence length="894" mass="91712">MALWLYRLGRFSAHRAWLVISAWVLILGMVGGAAALFMGTMSNNFQIPGTETQQMADKLKADLPEASGGSGAVVFTTTNGQKFTPSQEKAVSAALQTVTTVPTVKGVIDPFTTAATLADAKAKLTDGSKQLSAGEAQLADGKKTLDATSAQLAGGQAKLDAGQAQLDAKKSQLAALPAGSPQAAAASAQLSAGQAQLDAQKAQLSAGQAQLAAGQANYEASVKELSAKKSELATGIRSADAAAGLKFVSDNGKAAIGQIQFTESMNGVTPANRQLVQDRLNTLDSSGITVSYSKEITEDVSALFGAAEAIGIAVAAAVLIIMLGTLIAAGLPLVMAIVGVAIGVGGTMALTGVIEMSSISPMLALMLGLAVGIDYSLFIVNRHRQQLFEGMAMRESIAKATGTSGNAVLFAGLTVVIALAALSVTGLPFLSVLGLAAAATVAVAVLIALTLTPAILSLMGRRVISKRSWAEHEKVRQAHDAAAASLSASETARHDDAANIRKSARGWGGLVTKHPVISLVTAVLALAVIAIPAAGLRLALPDGGSEPVDSSAYHAYTITGANFGEGMNGPIIVVGSLPAGLDQAQATALNLDVADQLRKVPNVKAAIPVSVSKNFQTAVYQVIPAEGPASASTVQVVHDLRAEGAAIKADHNVTIGLTGQTAANVDVSAKLGAALPPYLAIVVGLSLILLILVFRSILVPVLATAGFLLSLVAAFGGVVAVYQWGWLGGIFDVANPSAVLSFLPIILIGVLFGLAMDYQVFIASGMREAFVHGQDAKQAVRTGFQHAAPVVTAAAIIMTSVFSGFIFSHLTMVRPLGFALAFGVLIDAFVVRMTIIPAAMHLLGKSAWWIPKWLNKVLPDVDVEGAKLVALTDSAPSHGRHLEPAAEPENVPAG</sequence>
<dbReference type="InterPro" id="IPR050545">
    <property type="entry name" value="Mycobact_MmpL"/>
</dbReference>
<feature type="transmembrane region" description="Helical" evidence="6">
    <location>
        <begin position="675"/>
        <end position="694"/>
    </location>
</feature>
<dbReference type="Pfam" id="PF03176">
    <property type="entry name" value="MMPL"/>
    <property type="match status" value="2"/>
</dbReference>
<dbReference type="PANTHER" id="PTHR33406:SF13">
    <property type="entry name" value="MEMBRANE PROTEIN YDFJ"/>
    <property type="match status" value="1"/>
</dbReference>
<dbReference type="EMBL" id="JAAKZI010000011">
    <property type="protein sequence ID" value="NGN83432.1"/>
    <property type="molecule type" value="Genomic_DNA"/>
</dbReference>
<evidence type="ECO:0000256" key="5">
    <source>
        <dbReference type="ARBA" id="ARBA00023136"/>
    </source>
</evidence>
<dbReference type="InterPro" id="IPR004869">
    <property type="entry name" value="MMPL_dom"/>
</dbReference>
<evidence type="ECO:0000259" key="7">
    <source>
        <dbReference type="PROSITE" id="PS50156"/>
    </source>
</evidence>
<keyword evidence="4 6" id="KW-1133">Transmembrane helix</keyword>
<dbReference type="InterPro" id="IPR000731">
    <property type="entry name" value="SSD"/>
</dbReference>
<reference evidence="8 9" key="1">
    <citation type="submission" date="2020-02" db="EMBL/GenBank/DDBJ databases">
        <title>Genome sequence of the type strain DSM 27180 of Arthrobacter silviterrae.</title>
        <authorList>
            <person name="Gao J."/>
            <person name="Sun J."/>
        </authorList>
    </citation>
    <scope>NUCLEOTIDE SEQUENCE [LARGE SCALE GENOMIC DNA]</scope>
    <source>
        <strain evidence="8 9">DSM 27180</strain>
    </source>
</reference>
<keyword evidence="5 6" id="KW-0472">Membrane</keyword>
<evidence type="ECO:0000256" key="1">
    <source>
        <dbReference type="ARBA" id="ARBA00004651"/>
    </source>
</evidence>
<keyword evidence="2" id="KW-1003">Cell membrane</keyword>
<feature type="transmembrane region" description="Helical" evidence="6">
    <location>
        <begin position="816"/>
        <end position="835"/>
    </location>
</feature>
<dbReference type="PANTHER" id="PTHR33406">
    <property type="entry name" value="MEMBRANE PROTEIN MJ1562-RELATED"/>
    <property type="match status" value="1"/>
</dbReference>
<evidence type="ECO:0000313" key="9">
    <source>
        <dbReference type="Proteomes" id="UP000479226"/>
    </source>
</evidence>
<comment type="subcellular location">
    <subcellularLocation>
        <location evidence="1">Cell membrane</location>
        <topology evidence="1">Multi-pass membrane protein</topology>
    </subcellularLocation>
</comment>
<dbReference type="Gene3D" id="1.20.1640.10">
    <property type="entry name" value="Multidrug efflux transporter AcrB transmembrane domain"/>
    <property type="match status" value="2"/>
</dbReference>
<feature type="transmembrane region" description="Helical" evidence="6">
    <location>
        <begin position="401"/>
        <end position="423"/>
    </location>
</feature>
<evidence type="ECO:0000256" key="6">
    <source>
        <dbReference type="SAM" id="Phobius"/>
    </source>
</evidence>
<feature type="transmembrane region" description="Helical" evidence="6">
    <location>
        <begin position="333"/>
        <end position="354"/>
    </location>
</feature>
<evidence type="ECO:0000313" key="8">
    <source>
        <dbReference type="EMBL" id="NGN83432.1"/>
    </source>
</evidence>
<feature type="transmembrane region" description="Helical" evidence="6">
    <location>
        <begin position="360"/>
        <end position="380"/>
    </location>
</feature>
<comment type="caution">
    <text evidence="8">The sequence shown here is derived from an EMBL/GenBank/DDBJ whole genome shotgun (WGS) entry which is preliminary data.</text>
</comment>
<keyword evidence="3 6" id="KW-0812">Transmembrane</keyword>
<feature type="transmembrane region" description="Helical" evidence="6">
    <location>
        <begin position="302"/>
        <end position="326"/>
    </location>
</feature>
<feature type="transmembrane region" description="Helical" evidence="6">
    <location>
        <begin position="429"/>
        <end position="458"/>
    </location>
</feature>
<feature type="domain" description="SSD" evidence="7">
    <location>
        <begin position="316"/>
        <end position="458"/>
    </location>
</feature>
<feature type="transmembrane region" description="Helical" evidence="6">
    <location>
        <begin position="742"/>
        <end position="766"/>
    </location>
</feature>
<dbReference type="PROSITE" id="PS50156">
    <property type="entry name" value="SSD"/>
    <property type="match status" value="1"/>
</dbReference>